<evidence type="ECO:0000256" key="1">
    <source>
        <dbReference type="ARBA" id="ARBA00022729"/>
    </source>
</evidence>
<dbReference type="GO" id="GO:0008201">
    <property type="term" value="F:heparin binding"/>
    <property type="evidence" value="ECO:0007669"/>
    <property type="project" value="TreeGrafter"/>
</dbReference>
<gene>
    <name evidence="7" type="primary">LOC118763779</name>
</gene>
<sequence>MMYGISHLRNLVPHIIIVLTLFNLLLNISLAEHISASETNKESDSDPGNKENQQETTHFSDSSTSATMTFAAVTATSPAATESDDEQNQCNPKISRCPGNRLPSAEDCSCLAMAGEKCGFNTRKRCDQNLGLRCIPEKKSSLSKSYGVCRGQYNVRVVSTGYSNVSLKWDNFKPHGYSYEYVILYRETFVPDIWLWHSNACGPEPEAVVHGLKVNQGYFFRVTVWKDPVKQLYGNITEAVYAKTKAGCIFQGKTYQVGQLYEVKCEDICKCMSDGKFACEPVCPEERHNPKINNPMFKCTTELIGQSECCYATVCEPIDS</sequence>
<dbReference type="Gene3D" id="2.60.40.10">
    <property type="entry name" value="Immunoglobulins"/>
    <property type="match status" value="1"/>
</dbReference>
<dbReference type="InterPro" id="IPR003961">
    <property type="entry name" value="FN3_dom"/>
</dbReference>
<feature type="region of interest" description="Disordered" evidence="2">
    <location>
        <begin position="38"/>
        <end position="63"/>
    </location>
</feature>
<feature type="domain" description="VWFC" evidence="4">
    <location>
        <begin position="246"/>
        <end position="316"/>
    </location>
</feature>
<dbReference type="RefSeq" id="XP_036359407.1">
    <property type="nucleotide sequence ID" value="XM_036503514.1"/>
</dbReference>
<reference evidence="7" key="1">
    <citation type="submission" date="2025-08" db="UniProtKB">
        <authorList>
            <consortium name="RefSeq"/>
        </authorList>
    </citation>
    <scope>IDENTIFICATION</scope>
</reference>
<dbReference type="GO" id="GO:0007165">
    <property type="term" value="P:signal transduction"/>
    <property type="evidence" value="ECO:0007669"/>
    <property type="project" value="TreeGrafter"/>
</dbReference>
<dbReference type="GO" id="GO:0045597">
    <property type="term" value="P:positive regulation of cell differentiation"/>
    <property type="evidence" value="ECO:0007669"/>
    <property type="project" value="TreeGrafter"/>
</dbReference>
<dbReference type="CDD" id="cd00063">
    <property type="entry name" value="FN3"/>
    <property type="match status" value="1"/>
</dbReference>
<feature type="compositionally biased region" description="Basic and acidic residues" evidence="2">
    <location>
        <begin position="39"/>
        <end position="53"/>
    </location>
</feature>
<dbReference type="InterPro" id="IPR001007">
    <property type="entry name" value="VWF_dom"/>
</dbReference>
<dbReference type="PROSITE" id="PS50184">
    <property type="entry name" value="VWFC_2"/>
    <property type="match status" value="1"/>
</dbReference>
<evidence type="ECO:0000259" key="4">
    <source>
        <dbReference type="PROSITE" id="PS50184"/>
    </source>
</evidence>
<dbReference type="InterPro" id="IPR013783">
    <property type="entry name" value="Ig-like_fold"/>
</dbReference>
<dbReference type="AlphaFoldDB" id="A0A7E6EXC0"/>
<feature type="compositionally biased region" description="Polar residues" evidence="2">
    <location>
        <begin position="54"/>
        <end position="63"/>
    </location>
</feature>
<dbReference type="PROSITE" id="PS50853">
    <property type="entry name" value="FN3"/>
    <property type="match status" value="1"/>
</dbReference>
<dbReference type="SUPFAM" id="SSF49265">
    <property type="entry name" value="Fibronectin type III"/>
    <property type="match status" value="1"/>
</dbReference>
<feature type="signal peptide" evidence="3">
    <location>
        <begin position="1"/>
        <end position="31"/>
    </location>
</feature>
<accession>A0A7E6EXC0</accession>
<name>A0A7E6EXC0_9MOLL</name>
<dbReference type="GO" id="GO:0005178">
    <property type="term" value="F:integrin binding"/>
    <property type="evidence" value="ECO:0007669"/>
    <property type="project" value="TreeGrafter"/>
</dbReference>
<feature type="region of interest" description="Disordered" evidence="2">
    <location>
        <begin position="75"/>
        <end position="96"/>
    </location>
</feature>
<evidence type="ECO:0000259" key="5">
    <source>
        <dbReference type="PROSITE" id="PS50853"/>
    </source>
</evidence>
<dbReference type="KEGG" id="osn:118763779"/>
<dbReference type="PANTHER" id="PTHR11348">
    <property type="entry name" value="CONNECTIVE TISSUE GROWTH FACTOR-RELATED"/>
    <property type="match status" value="1"/>
</dbReference>
<dbReference type="GO" id="GO:0005615">
    <property type="term" value="C:extracellular space"/>
    <property type="evidence" value="ECO:0007669"/>
    <property type="project" value="TreeGrafter"/>
</dbReference>
<dbReference type="Proteomes" id="UP000515154">
    <property type="component" value="Linkage group LG6"/>
</dbReference>
<feature type="domain" description="Fibronectin type-III" evidence="5">
    <location>
        <begin position="151"/>
        <end position="247"/>
    </location>
</feature>
<dbReference type="GO" id="GO:0031012">
    <property type="term" value="C:extracellular matrix"/>
    <property type="evidence" value="ECO:0007669"/>
    <property type="project" value="TreeGrafter"/>
</dbReference>
<dbReference type="InterPro" id="IPR050941">
    <property type="entry name" value="CCN"/>
</dbReference>
<feature type="chain" id="PRO_5028978731" evidence="3">
    <location>
        <begin position="32"/>
        <end position="320"/>
    </location>
</feature>
<organism evidence="6 7">
    <name type="scientific">Octopus sinensis</name>
    <name type="common">East Asian common octopus</name>
    <dbReference type="NCBI Taxonomy" id="2607531"/>
    <lineage>
        <taxon>Eukaryota</taxon>
        <taxon>Metazoa</taxon>
        <taxon>Spiralia</taxon>
        <taxon>Lophotrochozoa</taxon>
        <taxon>Mollusca</taxon>
        <taxon>Cephalopoda</taxon>
        <taxon>Coleoidea</taxon>
        <taxon>Octopodiformes</taxon>
        <taxon>Octopoda</taxon>
        <taxon>Incirrata</taxon>
        <taxon>Octopodidae</taxon>
        <taxon>Octopus</taxon>
    </lineage>
</organism>
<evidence type="ECO:0000256" key="3">
    <source>
        <dbReference type="SAM" id="SignalP"/>
    </source>
</evidence>
<dbReference type="PANTHER" id="PTHR11348:SF17">
    <property type="entry name" value="CCN"/>
    <property type="match status" value="1"/>
</dbReference>
<dbReference type="GO" id="GO:0007155">
    <property type="term" value="P:cell adhesion"/>
    <property type="evidence" value="ECO:0007669"/>
    <property type="project" value="TreeGrafter"/>
</dbReference>
<dbReference type="InterPro" id="IPR036116">
    <property type="entry name" value="FN3_sf"/>
</dbReference>
<keyword evidence="6" id="KW-1185">Reference proteome</keyword>
<keyword evidence="1 3" id="KW-0732">Signal</keyword>
<proteinExistence type="predicted"/>
<evidence type="ECO:0000256" key="2">
    <source>
        <dbReference type="SAM" id="MobiDB-lite"/>
    </source>
</evidence>
<protein>
    <submittedName>
        <fullName evidence="7">Uncharacterized protein LOC118763779</fullName>
    </submittedName>
</protein>
<evidence type="ECO:0000313" key="6">
    <source>
        <dbReference type="Proteomes" id="UP000515154"/>
    </source>
</evidence>
<evidence type="ECO:0000313" key="7">
    <source>
        <dbReference type="RefSeq" id="XP_036359407.1"/>
    </source>
</evidence>